<feature type="transmembrane region" description="Helical" evidence="4">
    <location>
        <begin position="283"/>
        <end position="302"/>
    </location>
</feature>
<organism evidence="6 7">
    <name type="scientific">Shewanella intestini</name>
    <dbReference type="NCBI Taxonomy" id="2017544"/>
    <lineage>
        <taxon>Bacteria</taxon>
        <taxon>Pseudomonadati</taxon>
        <taxon>Pseudomonadota</taxon>
        <taxon>Gammaproteobacteria</taxon>
        <taxon>Alteromonadales</taxon>
        <taxon>Shewanellaceae</taxon>
        <taxon>Shewanella</taxon>
    </lineage>
</organism>
<dbReference type="PANTHER" id="PTHR23523">
    <property type="match status" value="1"/>
</dbReference>
<feature type="transmembrane region" description="Helical" evidence="4">
    <location>
        <begin position="78"/>
        <end position="95"/>
    </location>
</feature>
<feature type="transmembrane region" description="Helical" evidence="4">
    <location>
        <begin position="348"/>
        <end position="367"/>
    </location>
</feature>
<dbReference type="SUPFAM" id="SSF103473">
    <property type="entry name" value="MFS general substrate transporter"/>
    <property type="match status" value="1"/>
</dbReference>
<dbReference type="PROSITE" id="PS50850">
    <property type="entry name" value="MFS"/>
    <property type="match status" value="1"/>
</dbReference>
<evidence type="ECO:0000313" key="6">
    <source>
        <dbReference type="EMBL" id="MBR9727960.1"/>
    </source>
</evidence>
<dbReference type="InterPro" id="IPR052524">
    <property type="entry name" value="MFS_Cyanate_Porter"/>
</dbReference>
<name>A0ABS5I3K6_9GAMM</name>
<evidence type="ECO:0000259" key="5">
    <source>
        <dbReference type="PROSITE" id="PS50850"/>
    </source>
</evidence>
<dbReference type="Gene3D" id="1.20.1250.20">
    <property type="entry name" value="MFS general substrate transporter like domains"/>
    <property type="match status" value="1"/>
</dbReference>
<feature type="transmembrane region" description="Helical" evidence="4">
    <location>
        <begin position="45"/>
        <end position="66"/>
    </location>
</feature>
<dbReference type="Proteomes" id="UP000811844">
    <property type="component" value="Unassembled WGS sequence"/>
</dbReference>
<dbReference type="EMBL" id="JAAIKR010000006">
    <property type="protein sequence ID" value="MBR9727960.1"/>
    <property type="molecule type" value="Genomic_DNA"/>
</dbReference>
<dbReference type="InterPro" id="IPR020846">
    <property type="entry name" value="MFS_dom"/>
</dbReference>
<accession>A0ABS5I3K6</accession>
<keyword evidence="1 4" id="KW-0812">Transmembrane</keyword>
<keyword evidence="3 4" id="KW-0472">Membrane</keyword>
<feature type="transmembrane region" description="Helical" evidence="4">
    <location>
        <begin position="168"/>
        <end position="190"/>
    </location>
</feature>
<feature type="transmembrane region" description="Helical" evidence="4">
    <location>
        <begin position="101"/>
        <end position="119"/>
    </location>
</feature>
<feature type="transmembrane region" description="Helical" evidence="4">
    <location>
        <begin position="255"/>
        <end position="276"/>
    </location>
</feature>
<feature type="transmembrane region" description="Helical" evidence="4">
    <location>
        <begin position="131"/>
        <end position="156"/>
    </location>
</feature>
<feature type="transmembrane region" description="Helical" evidence="4">
    <location>
        <begin position="308"/>
        <end position="328"/>
    </location>
</feature>
<dbReference type="RefSeq" id="WP_153664359.1">
    <property type="nucleotide sequence ID" value="NZ_JAAIKR010000006.1"/>
</dbReference>
<reference evidence="6 7" key="1">
    <citation type="submission" date="2020-02" db="EMBL/GenBank/DDBJ databases">
        <title>Shewanella WXL01 sp. nov., a marine bacterium isolated from green algae in Luhuitou Fringing Reef (Northern South China Sea).</title>
        <authorList>
            <person name="Wang X."/>
        </authorList>
    </citation>
    <scope>NUCLEOTIDE SEQUENCE [LARGE SCALE GENOMIC DNA]</scope>
    <source>
        <strain evidence="6 7">MCCC 1A01895</strain>
    </source>
</reference>
<evidence type="ECO:0000256" key="2">
    <source>
        <dbReference type="ARBA" id="ARBA00022989"/>
    </source>
</evidence>
<sequence length="400" mass="43363">MSSSRVTGRFSLLFAILLIAVCLRSPITGVGPVLSLIRDSLNLTATQAGMLTTLPLLAFAFFSPLASIISRRRGLEQSLMLSLILMVLGLALRSLGSVLSLYLGTVIIGAGIAIANVLLPSLIKRDYPNHIATLTSVYVLMMGIGAALSAGFALPLSDLADSLKIQFISNWAFSLICLIILPIAAIFIWLPQMSKCSVLPKDTATFDSHSYLWRNKDAWQISLFLALNSFLMYIFISWLPTILIDQGYSHHQAGVIHGVFQLCSSIPAIILIPVMAKVKNKQLLALGLTVPGFLAIIAMVYIPHYCVYWVMLLALGIGGAFVLALTVINLRTQTTHQAATLSGMVQSLAYLFSATGPVSLGAIHQYSGNWHKPLLLCAVLAFFWCVFAVLASTNHPIEPY</sequence>
<dbReference type="InterPro" id="IPR011701">
    <property type="entry name" value="MFS"/>
</dbReference>
<feature type="domain" description="Major facilitator superfamily (MFS) profile" evidence="5">
    <location>
        <begin position="12"/>
        <end position="396"/>
    </location>
</feature>
<keyword evidence="7" id="KW-1185">Reference proteome</keyword>
<evidence type="ECO:0000256" key="3">
    <source>
        <dbReference type="ARBA" id="ARBA00023136"/>
    </source>
</evidence>
<dbReference type="PANTHER" id="PTHR23523:SF2">
    <property type="entry name" value="2-NITROIMIDAZOLE TRANSPORTER"/>
    <property type="match status" value="1"/>
</dbReference>
<dbReference type="InterPro" id="IPR036259">
    <property type="entry name" value="MFS_trans_sf"/>
</dbReference>
<feature type="transmembrane region" description="Helical" evidence="4">
    <location>
        <begin position="221"/>
        <end position="243"/>
    </location>
</feature>
<proteinExistence type="predicted"/>
<comment type="caution">
    <text evidence="6">The sequence shown here is derived from an EMBL/GenBank/DDBJ whole genome shotgun (WGS) entry which is preliminary data.</text>
</comment>
<evidence type="ECO:0000256" key="4">
    <source>
        <dbReference type="SAM" id="Phobius"/>
    </source>
</evidence>
<evidence type="ECO:0000313" key="7">
    <source>
        <dbReference type="Proteomes" id="UP000811844"/>
    </source>
</evidence>
<dbReference type="Pfam" id="PF07690">
    <property type="entry name" value="MFS_1"/>
    <property type="match status" value="1"/>
</dbReference>
<keyword evidence="2 4" id="KW-1133">Transmembrane helix</keyword>
<evidence type="ECO:0000256" key="1">
    <source>
        <dbReference type="ARBA" id="ARBA00022692"/>
    </source>
</evidence>
<gene>
    <name evidence="6" type="ORF">G3R48_08175</name>
</gene>
<protein>
    <submittedName>
        <fullName evidence="6">CynX/NimT family MFS transporter</fullName>
    </submittedName>
</protein>
<feature type="transmembrane region" description="Helical" evidence="4">
    <location>
        <begin position="373"/>
        <end position="391"/>
    </location>
</feature>